<dbReference type="CDD" id="cd17535">
    <property type="entry name" value="REC_NarL-like"/>
    <property type="match status" value="1"/>
</dbReference>
<dbReference type="InterPro" id="IPR001789">
    <property type="entry name" value="Sig_transdc_resp-reg_receiver"/>
</dbReference>
<dbReference type="PROSITE" id="PS50043">
    <property type="entry name" value="HTH_LUXR_2"/>
    <property type="match status" value="1"/>
</dbReference>
<dbReference type="InterPro" id="IPR000792">
    <property type="entry name" value="Tscrpt_reg_LuxR_C"/>
</dbReference>
<gene>
    <name evidence="8" type="ORF">AB0E65_24355</name>
</gene>
<keyword evidence="9" id="KW-1185">Reference proteome</keyword>
<evidence type="ECO:0000259" key="7">
    <source>
        <dbReference type="PROSITE" id="PS50110"/>
    </source>
</evidence>
<evidence type="ECO:0000256" key="1">
    <source>
        <dbReference type="ARBA" id="ARBA00022553"/>
    </source>
</evidence>
<dbReference type="CDD" id="cd06170">
    <property type="entry name" value="LuxR_C_like"/>
    <property type="match status" value="1"/>
</dbReference>
<evidence type="ECO:0000256" key="5">
    <source>
        <dbReference type="PROSITE-ProRule" id="PRU00169"/>
    </source>
</evidence>
<dbReference type="InterPro" id="IPR058245">
    <property type="entry name" value="NreC/VraR/RcsB-like_REC"/>
</dbReference>
<evidence type="ECO:0000256" key="4">
    <source>
        <dbReference type="ARBA" id="ARBA00023163"/>
    </source>
</evidence>
<dbReference type="InterPro" id="IPR011006">
    <property type="entry name" value="CheY-like_superfamily"/>
</dbReference>
<reference evidence="8 9" key="1">
    <citation type="submission" date="2024-06" db="EMBL/GenBank/DDBJ databases">
        <title>The Natural Products Discovery Center: Release of the First 8490 Sequenced Strains for Exploring Actinobacteria Biosynthetic Diversity.</title>
        <authorList>
            <person name="Kalkreuter E."/>
            <person name="Kautsar S.A."/>
            <person name="Yang D."/>
            <person name="Bader C.D."/>
            <person name="Teijaro C.N."/>
            <person name="Fluegel L."/>
            <person name="Davis C.M."/>
            <person name="Simpson J.R."/>
            <person name="Lauterbach L."/>
            <person name="Steele A.D."/>
            <person name="Gui C."/>
            <person name="Meng S."/>
            <person name="Li G."/>
            <person name="Viehrig K."/>
            <person name="Ye F."/>
            <person name="Su P."/>
            <person name="Kiefer A.F."/>
            <person name="Nichols A."/>
            <person name="Cepeda A.J."/>
            <person name="Yan W."/>
            <person name="Fan B."/>
            <person name="Jiang Y."/>
            <person name="Adhikari A."/>
            <person name="Zheng C.-J."/>
            <person name="Schuster L."/>
            <person name="Cowan T.M."/>
            <person name="Smanski M.J."/>
            <person name="Chevrette M.G."/>
            <person name="De Carvalho L.P.S."/>
            <person name="Shen B."/>
        </authorList>
    </citation>
    <scope>NUCLEOTIDE SEQUENCE [LARGE SCALE GENOMIC DNA]</scope>
    <source>
        <strain evidence="8 9">NPDC038104</strain>
    </source>
</reference>
<comment type="caution">
    <text evidence="8">The sequence shown here is derived from an EMBL/GenBank/DDBJ whole genome shotgun (WGS) entry which is preliminary data.</text>
</comment>
<name>A0ABV2YNK7_9ACTN</name>
<feature type="domain" description="HTH luxR-type" evidence="6">
    <location>
        <begin position="153"/>
        <end position="218"/>
    </location>
</feature>
<dbReference type="EMBL" id="JBEZUR010000054">
    <property type="protein sequence ID" value="MEU3557321.1"/>
    <property type="molecule type" value="Genomic_DNA"/>
</dbReference>
<dbReference type="Pfam" id="PF00072">
    <property type="entry name" value="Response_reg"/>
    <property type="match status" value="1"/>
</dbReference>
<dbReference type="PROSITE" id="PS50110">
    <property type="entry name" value="RESPONSE_REGULATORY"/>
    <property type="match status" value="1"/>
</dbReference>
<keyword evidence="3" id="KW-0238">DNA-binding</keyword>
<evidence type="ECO:0000256" key="2">
    <source>
        <dbReference type="ARBA" id="ARBA00023015"/>
    </source>
</evidence>
<accession>A0ABV2YNK7</accession>
<dbReference type="InterPro" id="IPR039420">
    <property type="entry name" value="WalR-like"/>
</dbReference>
<dbReference type="SMART" id="SM00448">
    <property type="entry name" value="REC"/>
    <property type="match status" value="1"/>
</dbReference>
<evidence type="ECO:0000313" key="9">
    <source>
        <dbReference type="Proteomes" id="UP001550850"/>
    </source>
</evidence>
<evidence type="ECO:0000313" key="8">
    <source>
        <dbReference type="EMBL" id="MEU3557321.1"/>
    </source>
</evidence>
<organism evidence="8 9">
    <name type="scientific">Streptomyces fragilis</name>
    <dbReference type="NCBI Taxonomy" id="67301"/>
    <lineage>
        <taxon>Bacteria</taxon>
        <taxon>Bacillati</taxon>
        <taxon>Actinomycetota</taxon>
        <taxon>Actinomycetes</taxon>
        <taxon>Kitasatosporales</taxon>
        <taxon>Streptomycetaceae</taxon>
        <taxon>Streptomyces</taxon>
    </lineage>
</organism>
<dbReference type="PRINTS" id="PR00038">
    <property type="entry name" value="HTHLUXR"/>
</dbReference>
<dbReference type="SUPFAM" id="SSF52172">
    <property type="entry name" value="CheY-like"/>
    <property type="match status" value="1"/>
</dbReference>
<keyword evidence="2" id="KW-0805">Transcription regulation</keyword>
<keyword evidence="4" id="KW-0804">Transcription</keyword>
<dbReference type="Pfam" id="PF00196">
    <property type="entry name" value="GerE"/>
    <property type="match status" value="1"/>
</dbReference>
<evidence type="ECO:0000259" key="6">
    <source>
        <dbReference type="PROSITE" id="PS50043"/>
    </source>
</evidence>
<feature type="domain" description="Response regulatory" evidence="7">
    <location>
        <begin position="4"/>
        <end position="124"/>
    </location>
</feature>
<sequence>MTIRVVIVDDQAMVRAGFAALLSAQADIDVVGEAPDGGKGVEVSRSVRPDVVLMDVRMPQMDGLAAARALLDPPPGVVHRPRVLMLTTFDVDDYVYEALRAGASGFLLKDAPPADLIAAVRVVASGDALLAPSVTRRLIADFARQRPAPRRNRALHLNALTPRETEVLELIARGLSNQEIAERLVLAEQTVKTHVGRVLAKVNLRDRAQAVIFAYESGLVAPGDAG</sequence>
<dbReference type="PROSITE" id="PS00622">
    <property type="entry name" value="HTH_LUXR_1"/>
    <property type="match status" value="1"/>
</dbReference>
<dbReference type="Gene3D" id="3.40.50.2300">
    <property type="match status" value="1"/>
</dbReference>
<dbReference type="PANTHER" id="PTHR43214">
    <property type="entry name" value="TWO-COMPONENT RESPONSE REGULATOR"/>
    <property type="match status" value="1"/>
</dbReference>
<protein>
    <submittedName>
        <fullName evidence="8">Response regulator transcription factor</fullName>
    </submittedName>
</protein>
<keyword evidence="1 5" id="KW-0597">Phosphoprotein</keyword>
<dbReference type="SMART" id="SM00421">
    <property type="entry name" value="HTH_LUXR"/>
    <property type="match status" value="1"/>
</dbReference>
<dbReference type="RefSeq" id="WP_108955689.1">
    <property type="nucleotide sequence ID" value="NZ_BEVZ01000006.1"/>
</dbReference>
<proteinExistence type="predicted"/>
<feature type="modified residue" description="4-aspartylphosphate" evidence="5">
    <location>
        <position position="55"/>
    </location>
</feature>
<evidence type="ECO:0000256" key="3">
    <source>
        <dbReference type="ARBA" id="ARBA00023125"/>
    </source>
</evidence>
<dbReference type="Proteomes" id="UP001550850">
    <property type="component" value="Unassembled WGS sequence"/>
</dbReference>
<dbReference type="PANTHER" id="PTHR43214:SF24">
    <property type="entry name" value="TRANSCRIPTIONAL REGULATORY PROTEIN NARL-RELATED"/>
    <property type="match status" value="1"/>
</dbReference>